<dbReference type="STRING" id="1195763.ABT56_18315"/>
<reference evidence="1 2" key="1">
    <citation type="submission" date="2015-05" db="EMBL/GenBank/DDBJ databases">
        <title>Photobacterium galathea sp. nov.</title>
        <authorList>
            <person name="Machado H."/>
            <person name="Gram L."/>
        </authorList>
    </citation>
    <scope>NUCLEOTIDE SEQUENCE [LARGE SCALE GENOMIC DNA]</scope>
    <source>
        <strain evidence="1 2">CGMCC 1.12159</strain>
    </source>
</reference>
<proteinExistence type="predicted"/>
<organism evidence="1 2">
    <name type="scientific">Photobacterium aquae</name>
    <dbReference type="NCBI Taxonomy" id="1195763"/>
    <lineage>
        <taxon>Bacteria</taxon>
        <taxon>Pseudomonadati</taxon>
        <taxon>Pseudomonadota</taxon>
        <taxon>Gammaproteobacteria</taxon>
        <taxon>Vibrionales</taxon>
        <taxon>Vibrionaceae</taxon>
        <taxon>Photobacterium</taxon>
    </lineage>
</organism>
<dbReference type="OrthoDB" id="9954703at2"/>
<keyword evidence="2" id="KW-1185">Reference proteome</keyword>
<evidence type="ECO:0000313" key="2">
    <source>
        <dbReference type="Proteomes" id="UP000036097"/>
    </source>
</evidence>
<comment type="caution">
    <text evidence="1">The sequence shown here is derived from an EMBL/GenBank/DDBJ whole genome shotgun (WGS) entry which is preliminary data.</text>
</comment>
<dbReference type="EMBL" id="LDOT01000028">
    <property type="protein sequence ID" value="KLV03654.1"/>
    <property type="molecule type" value="Genomic_DNA"/>
</dbReference>
<dbReference type="AlphaFoldDB" id="A0A0J1GW44"/>
<dbReference type="Proteomes" id="UP000036097">
    <property type="component" value="Unassembled WGS sequence"/>
</dbReference>
<evidence type="ECO:0000313" key="1">
    <source>
        <dbReference type="EMBL" id="KLV03654.1"/>
    </source>
</evidence>
<accession>A0A0J1GW44</accession>
<protein>
    <submittedName>
        <fullName evidence="1">Uncharacterized protein</fullName>
    </submittedName>
</protein>
<dbReference type="RefSeq" id="WP_047880355.1">
    <property type="nucleotide sequence ID" value="NZ_LDOT01000028.1"/>
</dbReference>
<dbReference type="PATRIC" id="fig|1195763.3.peg.3913"/>
<gene>
    <name evidence="1" type="ORF">ABT56_18315</name>
</gene>
<name>A0A0J1GW44_9GAMM</name>
<sequence>MMLNQMFNEELYNATQELCVIDPKGAVVSDVIGRFAAKQLFSEDIARSVDEDGLISIYLLKQQVIHAKSFLEAVSEVDVTNTISADTVAKMDFETKNYATIYALHFAIQKQEEGGDPFDDLTFMHLAPTCDDLNRLVSSNENKLSQVLTEEDFAAFDNDFSAMLRWASDPARRFTQVPSSGRYPVTDSTIIYDLADLSDTKGPLLPELEKRLVLRCQALLNRNLKELLGDSLTLERYCNDRSNIYSLSHSLKLDKTAFSQWFEKALSEQFRNTNKVLSGLKTNTTSEDKRIYREDVINLIANKDIPIVTHPIYKSTSKLVPFICINTELVIAVEMTKFGSIFMPRHHADKDLLTELPYGMCKLYEPVTTETVPYGRNSHLRQINELAWCELLKVKIRTKEELDKVISLISA</sequence>